<reference evidence="1 2" key="1">
    <citation type="submission" date="2017-03" db="EMBL/GenBank/DDBJ databases">
        <authorList>
            <person name="Afonso C.L."/>
            <person name="Miller P.J."/>
            <person name="Scott M.A."/>
            <person name="Spackman E."/>
            <person name="Goraichik I."/>
            <person name="Dimitrov K.M."/>
            <person name="Suarez D.L."/>
            <person name="Swayne D.E."/>
        </authorList>
    </citation>
    <scope>NUCLEOTIDE SEQUENCE [LARGE SCALE GENOMIC DNA]</scope>
    <source>
        <strain evidence="1 2">CECT 7639</strain>
    </source>
</reference>
<evidence type="ECO:0000313" key="1">
    <source>
        <dbReference type="EMBL" id="SLN32121.1"/>
    </source>
</evidence>
<dbReference type="RefSeq" id="WP_235820275.1">
    <property type="nucleotide sequence ID" value="NZ_FWFO01000001.1"/>
</dbReference>
<dbReference type="EMBL" id="FWFO01000001">
    <property type="protein sequence ID" value="SLN32121.1"/>
    <property type="molecule type" value="Genomic_DNA"/>
</dbReference>
<gene>
    <name evidence="1" type="ORF">TRL7639_01389</name>
</gene>
<organism evidence="1 2">
    <name type="scientific">Falsiruegeria litorea R37</name>
    <dbReference type="NCBI Taxonomy" id="1200284"/>
    <lineage>
        <taxon>Bacteria</taxon>
        <taxon>Pseudomonadati</taxon>
        <taxon>Pseudomonadota</taxon>
        <taxon>Alphaproteobacteria</taxon>
        <taxon>Rhodobacterales</taxon>
        <taxon>Roseobacteraceae</taxon>
        <taxon>Falsiruegeria</taxon>
    </lineage>
</organism>
<protein>
    <submittedName>
        <fullName evidence="1">Uncharacterized protein</fullName>
    </submittedName>
</protein>
<proteinExistence type="predicted"/>
<dbReference type="AlphaFoldDB" id="A0A1Y5S3V5"/>
<evidence type="ECO:0000313" key="2">
    <source>
        <dbReference type="Proteomes" id="UP000193077"/>
    </source>
</evidence>
<dbReference type="Proteomes" id="UP000193077">
    <property type="component" value="Unassembled WGS sequence"/>
</dbReference>
<accession>A0A1Y5S3V5</accession>
<sequence length="120" mass="13458">MEPNRSDVTHNVYKLHTSQVRRMMYGPAQYDCETACLLRAVLLPIFDVSKSWTDLIDRLGGKGYHPMFRGGELCLIKHSDGSRICGLRFLGLDMHDLVARLGRPSVLPCSGQMADGEILH</sequence>
<keyword evidence="2" id="KW-1185">Reference proteome</keyword>
<name>A0A1Y5S3V5_9RHOB</name>